<evidence type="ECO:0000313" key="1">
    <source>
        <dbReference type="EMBL" id="KGA19412.1"/>
    </source>
</evidence>
<comment type="caution">
    <text evidence="1">The sequence shown here is derived from an EMBL/GenBank/DDBJ whole genome shotgun (WGS) entry which is preliminary data.</text>
</comment>
<evidence type="ECO:0008006" key="2">
    <source>
        <dbReference type="Google" id="ProtNLM"/>
    </source>
</evidence>
<feature type="non-terminal residue" evidence="1">
    <location>
        <position position="373"/>
    </location>
</feature>
<dbReference type="EMBL" id="JNSL01000031">
    <property type="protein sequence ID" value="KGA19412.1"/>
    <property type="molecule type" value="Genomic_DNA"/>
</dbReference>
<sequence length="373" mass="41785">MSQKLAVFSPFSNIWDHAYPEALITSGLTRLGWDVEYLNCDGILDAHCVAMSAAGVDEFASQAVRSQICRACHKRRDLTNRHFGFRSSTIEGFLTADDRKSIDAYIASVTPANWTELTVDGFPLGRYAVYEMWLHNKLVSTDLPPELWPIYLGQLRNTLTAYLASLRFLAETKPDVTMVYNDHYSVNHAFTAAAKKLGITSYSIHGGWHMVHRSESMSMMRSDYTLADLFESPGWFSVREEPLNKSAVDLVAAHFDGLWAASSAFAYSSELEGTGSQQLRSQFGIAPEASVLLAAMSSEDELMGVTVIGVAPQSKVQKSLFSDQFEWIKFLIKFASTNPEYHLIVRLHPRMFPNKREQKMSPVVAELMELKAT</sequence>
<organism evidence="1">
    <name type="scientific">freshwater metagenome</name>
    <dbReference type="NCBI Taxonomy" id="449393"/>
    <lineage>
        <taxon>unclassified sequences</taxon>
        <taxon>metagenomes</taxon>
        <taxon>ecological metagenomes</taxon>
    </lineage>
</organism>
<protein>
    <recommendedName>
        <fullName evidence="2">Capsule polysaccharide biosynthesis protein</fullName>
    </recommendedName>
</protein>
<gene>
    <name evidence="1" type="ORF">GM51_6780</name>
</gene>
<dbReference type="AlphaFoldDB" id="A0A094Q7Q0"/>
<name>A0A094Q7Q0_9ZZZZ</name>
<accession>A0A094Q7Q0</accession>
<reference evidence="1" key="1">
    <citation type="submission" date="2014-06" db="EMBL/GenBank/DDBJ databases">
        <title>Key roles for freshwater Actinobacteria revealed by deep metagenomic sequencing.</title>
        <authorList>
            <person name="Ghai R."/>
            <person name="Mizuno C.M."/>
            <person name="Picazo A."/>
            <person name="Camacho A."/>
            <person name="Rodriguez-Valera F."/>
        </authorList>
    </citation>
    <scope>NUCLEOTIDE SEQUENCE</scope>
</reference>
<proteinExistence type="predicted"/>